<feature type="transmembrane region" description="Helical" evidence="1">
    <location>
        <begin position="195"/>
        <end position="216"/>
    </location>
</feature>
<sequence>MINGRDRTGAAALVGAAVTGLIAFALFLAGGLLLWANGHYKDADGYLSTGSQRFDSAEYAITTPNLEVGAGSPGFLLEADRYGELRLQTMAKGGKPLFVGIAPTSDVKAWLSGTSFSEVSDIDYAPFEATYAQYHGTRKPGPPALQSFWAATGAHALHWNVQSGQWSIVVMNADGSRGVSAAVSAGAKVPLIATIGYATLIAGLLFVGLTAALTCYGSRPVARTLAVA</sequence>
<keyword evidence="1" id="KW-0812">Transmembrane</keyword>
<dbReference type="RefSeq" id="WP_270043201.1">
    <property type="nucleotide sequence ID" value="NZ_JAPDOD010000029.1"/>
</dbReference>
<evidence type="ECO:0000256" key="1">
    <source>
        <dbReference type="SAM" id="Phobius"/>
    </source>
</evidence>
<organism evidence="2 3">
    <name type="scientific">Solirubrobacter ginsenosidimutans</name>
    <dbReference type="NCBI Taxonomy" id="490573"/>
    <lineage>
        <taxon>Bacteria</taxon>
        <taxon>Bacillati</taxon>
        <taxon>Actinomycetota</taxon>
        <taxon>Thermoleophilia</taxon>
        <taxon>Solirubrobacterales</taxon>
        <taxon>Solirubrobacteraceae</taxon>
        <taxon>Solirubrobacter</taxon>
    </lineage>
</organism>
<evidence type="ECO:0000313" key="2">
    <source>
        <dbReference type="EMBL" id="MDA0163953.1"/>
    </source>
</evidence>
<protein>
    <submittedName>
        <fullName evidence="2">Uncharacterized protein</fullName>
    </submittedName>
</protein>
<reference evidence="2" key="1">
    <citation type="submission" date="2022-10" db="EMBL/GenBank/DDBJ databases">
        <title>The WGS of Solirubrobacter ginsenosidimutans DSM 21036.</title>
        <authorList>
            <person name="Jiang Z."/>
        </authorList>
    </citation>
    <scope>NUCLEOTIDE SEQUENCE</scope>
    <source>
        <strain evidence="2">DSM 21036</strain>
    </source>
</reference>
<comment type="caution">
    <text evidence="2">The sequence shown here is derived from an EMBL/GenBank/DDBJ whole genome shotgun (WGS) entry which is preliminary data.</text>
</comment>
<keyword evidence="1" id="KW-1133">Transmembrane helix</keyword>
<dbReference type="Proteomes" id="UP001149140">
    <property type="component" value="Unassembled WGS sequence"/>
</dbReference>
<keyword evidence="1" id="KW-0472">Membrane</keyword>
<keyword evidence="3" id="KW-1185">Reference proteome</keyword>
<accession>A0A9X3MZ07</accession>
<dbReference type="AlphaFoldDB" id="A0A9X3MZ07"/>
<name>A0A9X3MZ07_9ACTN</name>
<evidence type="ECO:0000313" key="3">
    <source>
        <dbReference type="Proteomes" id="UP001149140"/>
    </source>
</evidence>
<dbReference type="EMBL" id="JAPDOD010000029">
    <property type="protein sequence ID" value="MDA0163953.1"/>
    <property type="molecule type" value="Genomic_DNA"/>
</dbReference>
<proteinExistence type="predicted"/>
<feature type="transmembrane region" description="Helical" evidence="1">
    <location>
        <begin position="12"/>
        <end position="36"/>
    </location>
</feature>
<gene>
    <name evidence="2" type="ORF">OM076_27020</name>
</gene>